<dbReference type="AlphaFoldDB" id="A0A1S3JQE2"/>
<protein>
    <submittedName>
        <fullName evidence="3">Sperm-tail PG-rich repeat-containing protein 2</fullName>
    </submittedName>
</protein>
<dbReference type="RefSeq" id="XP_013412184.1">
    <property type="nucleotide sequence ID" value="XM_013556730.1"/>
</dbReference>
<dbReference type="STRING" id="7574.A0A1S3JQE2"/>
<dbReference type="Pfam" id="PF07004">
    <property type="entry name" value="SHIPPO-rpt"/>
    <property type="match status" value="6"/>
</dbReference>
<dbReference type="InterPro" id="IPR010736">
    <property type="entry name" value="SHIPPO-rpt"/>
</dbReference>
<dbReference type="OrthoDB" id="406368at2759"/>
<proteinExistence type="predicted"/>
<dbReference type="GeneID" id="106174950"/>
<dbReference type="InterPro" id="IPR051291">
    <property type="entry name" value="CIMAP"/>
</dbReference>
<dbReference type="InParanoid" id="A0A1S3JQE2"/>
<feature type="compositionally biased region" description="Basic and acidic residues" evidence="1">
    <location>
        <begin position="524"/>
        <end position="538"/>
    </location>
</feature>
<evidence type="ECO:0000313" key="2">
    <source>
        <dbReference type="Proteomes" id="UP000085678"/>
    </source>
</evidence>
<evidence type="ECO:0000256" key="1">
    <source>
        <dbReference type="SAM" id="MobiDB-lite"/>
    </source>
</evidence>
<dbReference type="Proteomes" id="UP000085678">
    <property type="component" value="Unplaced"/>
</dbReference>
<dbReference type="PANTHER" id="PTHR21580:SF60">
    <property type="entry name" value="SPERM-TAIL PG-RICH REPEAT-CONTAINING PROTEIN 2"/>
    <property type="match status" value="1"/>
</dbReference>
<sequence>MYDRAPRTLVKPFGSTAESVGPGTYDADLPSKSRQKNDGYAPFLSMTSRETFLNQNDQVVAAPGPGHYDPQDPQLTIKGGRTLQNRSQRFHNSMNINPGPGAYTISKPSDWVKSLSPRSSGHSHDKSGRGSTPDAPSIPSPGKAYGYEENEDGTLRKQAPPNRDNSLGPAFYKPQDTTNTKPTKSYKGIHFGNRTSQRTDFAGKNGPGPGDYEPYVESAVKVENINMPDIEKKKHEAQLPRYHELVVKEEKKKAVPGPGKYEIPGQFESQPNKVNTEGIEVEHPPFLSQGKRFGPIKSEAPAPGTYNDPRSAFESLKRVTGLKRSPFGQTAVRFQPSHHIRKTPGPGAYHVAGMGADSMKKAYIESTRKGVFGTTSVRIAPMTEKDITEMPGPAQYQPKEKIFQPNYPTLTANFSSLTSRLRPGAYHVAGMGADSMKKAYIESTRKGVFGTTSVRIAPMTEKDITEMPGPAQYQPKEKIFQPNYPTLTANFSSLTSRLSEPPAIIKEMPPPGSYEVSKSFQASQDKRTGPKPRNEQAARRIGAFRSSTSRFAPPRDILYEGTDAENPGPGTYEFGSQLARKGGLMVTKDKRFRKEIKNEVPGPGAYEFSPLIQDTVLQGTFNATLNNPIVPHMESVQQGTAAKQAFLLGV</sequence>
<name>A0A1S3JQE2_LINAN</name>
<feature type="region of interest" description="Disordered" evidence="1">
    <location>
        <begin position="505"/>
        <end position="542"/>
    </location>
</feature>
<dbReference type="KEGG" id="lak:106174950"/>
<feature type="region of interest" description="Disordered" evidence="1">
    <location>
        <begin position="250"/>
        <end position="271"/>
    </location>
</feature>
<dbReference type="PANTHER" id="PTHR21580">
    <property type="entry name" value="SHIPPO-1-RELATED"/>
    <property type="match status" value="1"/>
</dbReference>
<keyword evidence="2" id="KW-1185">Reference proteome</keyword>
<feature type="region of interest" description="Disordered" evidence="1">
    <location>
        <begin position="1"/>
        <end position="40"/>
    </location>
</feature>
<reference evidence="3" key="1">
    <citation type="submission" date="2025-08" db="UniProtKB">
        <authorList>
            <consortium name="RefSeq"/>
        </authorList>
    </citation>
    <scope>IDENTIFICATION</scope>
    <source>
        <tissue evidence="3">Gonads</tissue>
    </source>
</reference>
<gene>
    <name evidence="3" type="primary">LOC106174950</name>
</gene>
<accession>A0A1S3JQE2</accession>
<organism evidence="2 3">
    <name type="scientific">Lingula anatina</name>
    <name type="common">Brachiopod</name>
    <name type="synonym">Lingula unguis</name>
    <dbReference type="NCBI Taxonomy" id="7574"/>
    <lineage>
        <taxon>Eukaryota</taxon>
        <taxon>Metazoa</taxon>
        <taxon>Spiralia</taxon>
        <taxon>Lophotrochozoa</taxon>
        <taxon>Brachiopoda</taxon>
        <taxon>Linguliformea</taxon>
        <taxon>Lingulata</taxon>
        <taxon>Lingulida</taxon>
        <taxon>Linguloidea</taxon>
        <taxon>Lingulidae</taxon>
        <taxon>Lingula</taxon>
    </lineage>
</organism>
<evidence type="ECO:0000313" key="3">
    <source>
        <dbReference type="RefSeq" id="XP_013412184.1"/>
    </source>
</evidence>
<feature type="region of interest" description="Disordered" evidence="1">
    <location>
        <begin position="91"/>
        <end position="214"/>
    </location>
</feature>